<dbReference type="PANTHER" id="PTHR42794">
    <property type="entry name" value="HEMIN IMPORT ATP-BINDING PROTEIN HMUV"/>
    <property type="match status" value="1"/>
</dbReference>
<dbReference type="Proteomes" id="UP000233375">
    <property type="component" value="Unassembled WGS sequence"/>
</dbReference>
<dbReference type="FunFam" id="3.40.50.300:FF:000134">
    <property type="entry name" value="Iron-enterobactin ABC transporter ATP-binding protein"/>
    <property type="match status" value="1"/>
</dbReference>
<evidence type="ECO:0000256" key="2">
    <source>
        <dbReference type="ARBA" id="ARBA00022741"/>
    </source>
</evidence>
<dbReference type="GO" id="GO:0005524">
    <property type="term" value="F:ATP binding"/>
    <property type="evidence" value="ECO:0007669"/>
    <property type="project" value="UniProtKB-KW"/>
</dbReference>
<evidence type="ECO:0000259" key="4">
    <source>
        <dbReference type="PROSITE" id="PS50893"/>
    </source>
</evidence>
<sequence length="258" mass="29040">MKLIVEHLTFSHGTKKIVDDISLHIKKGEFVGLIGPNGSGKSTILKNIYRTLTPVSGQSLLDGENLYQMSRRKTAKKIGVLGQENHISFDFKVEEMVAMGRSPHKGLFTIDTKEDRNIVYNALKKTGIENMAKINYMNLSGGEKQRVLIARVLAQETDFLILDEPTNHLDINYQLQMFDSIRELGVTVLAAIHDLNLAALYCDRIYVIHKGQVYKAGKPKDILTEETLLEVFGIHTDVAIHPITNKVAITYLPRNLNR</sequence>
<organism evidence="5 6">
    <name type="scientific">Niallia nealsonii</name>
    <dbReference type="NCBI Taxonomy" id="115979"/>
    <lineage>
        <taxon>Bacteria</taxon>
        <taxon>Bacillati</taxon>
        <taxon>Bacillota</taxon>
        <taxon>Bacilli</taxon>
        <taxon>Bacillales</taxon>
        <taxon>Bacillaceae</taxon>
        <taxon>Niallia</taxon>
    </lineage>
</organism>
<feature type="domain" description="ABC transporter" evidence="4">
    <location>
        <begin position="3"/>
        <end position="235"/>
    </location>
</feature>
<evidence type="ECO:0000313" key="6">
    <source>
        <dbReference type="Proteomes" id="UP000233375"/>
    </source>
</evidence>
<dbReference type="EMBL" id="PISE01000015">
    <property type="protein sequence ID" value="PKG24222.1"/>
    <property type="molecule type" value="Genomic_DNA"/>
</dbReference>
<keyword evidence="3" id="KW-0067">ATP-binding</keyword>
<dbReference type="InterPro" id="IPR027417">
    <property type="entry name" value="P-loop_NTPase"/>
</dbReference>
<name>A0A2N0Z3X9_9BACI</name>
<dbReference type="AlphaFoldDB" id="A0A2N0Z3X9"/>
<keyword evidence="6" id="KW-1185">Reference proteome</keyword>
<dbReference type="Pfam" id="PF00005">
    <property type="entry name" value="ABC_tran"/>
    <property type="match status" value="1"/>
</dbReference>
<keyword evidence="1" id="KW-0813">Transport</keyword>
<dbReference type="PROSITE" id="PS50893">
    <property type="entry name" value="ABC_TRANSPORTER_2"/>
    <property type="match status" value="1"/>
</dbReference>
<dbReference type="SMART" id="SM00382">
    <property type="entry name" value="AAA"/>
    <property type="match status" value="1"/>
</dbReference>
<dbReference type="RefSeq" id="WP_101176568.1">
    <property type="nucleotide sequence ID" value="NZ_PISE01000015.1"/>
</dbReference>
<evidence type="ECO:0000313" key="5">
    <source>
        <dbReference type="EMBL" id="PKG24222.1"/>
    </source>
</evidence>
<dbReference type="CDD" id="cd03214">
    <property type="entry name" value="ABC_Iron-Siderophores_B12_Hemin"/>
    <property type="match status" value="1"/>
</dbReference>
<dbReference type="Gene3D" id="3.40.50.300">
    <property type="entry name" value="P-loop containing nucleotide triphosphate hydrolases"/>
    <property type="match status" value="1"/>
</dbReference>
<dbReference type="SUPFAM" id="SSF52540">
    <property type="entry name" value="P-loop containing nucleoside triphosphate hydrolases"/>
    <property type="match status" value="1"/>
</dbReference>
<accession>A0A2N0Z3X9</accession>
<comment type="caution">
    <text evidence="5">The sequence shown here is derived from an EMBL/GenBank/DDBJ whole genome shotgun (WGS) entry which is preliminary data.</text>
</comment>
<reference evidence="5 6" key="1">
    <citation type="journal article" date="2003" name="Int. J. Syst. Evol. Microbiol.">
        <title>Bacillus nealsonii sp. nov., isolated from a spacecraft-assembly facility, whose spores are gamma-radiation resistant.</title>
        <authorList>
            <person name="Venkateswaran K."/>
            <person name="Kempf M."/>
            <person name="Chen F."/>
            <person name="Satomi M."/>
            <person name="Nicholson W."/>
            <person name="Kern R."/>
        </authorList>
    </citation>
    <scope>NUCLEOTIDE SEQUENCE [LARGE SCALE GENOMIC DNA]</scope>
    <source>
        <strain evidence="5 6">FO-92</strain>
    </source>
</reference>
<dbReference type="OrthoDB" id="9787851at2"/>
<dbReference type="InterPro" id="IPR003439">
    <property type="entry name" value="ABC_transporter-like_ATP-bd"/>
</dbReference>
<proteinExistence type="predicted"/>
<dbReference type="PANTHER" id="PTHR42794:SF2">
    <property type="entry name" value="ABC TRANSPORTER ATP-BINDING PROTEIN"/>
    <property type="match status" value="1"/>
</dbReference>
<evidence type="ECO:0000256" key="3">
    <source>
        <dbReference type="ARBA" id="ARBA00022840"/>
    </source>
</evidence>
<evidence type="ECO:0000256" key="1">
    <source>
        <dbReference type="ARBA" id="ARBA00022448"/>
    </source>
</evidence>
<dbReference type="PROSITE" id="PS00211">
    <property type="entry name" value="ABC_TRANSPORTER_1"/>
    <property type="match status" value="1"/>
</dbReference>
<dbReference type="GO" id="GO:0016887">
    <property type="term" value="F:ATP hydrolysis activity"/>
    <property type="evidence" value="ECO:0007669"/>
    <property type="project" value="InterPro"/>
</dbReference>
<dbReference type="InterPro" id="IPR017871">
    <property type="entry name" value="ABC_transporter-like_CS"/>
</dbReference>
<keyword evidence="2" id="KW-0547">Nucleotide-binding</keyword>
<protein>
    <submittedName>
        <fullName evidence="5">ABC transporter</fullName>
    </submittedName>
</protein>
<gene>
    <name evidence="5" type="ORF">CWS01_07465</name>
</gene>
<dbReference type="InterPro" id="IPR003593">
    <property type="entry name" value="AAA+_ATPase"/>
</dbReference>